<dbReference type="Pfam" id="PF13649">
    <property type="entry name" value="Methyltransf_25"/>
    <property type="match status" value="1"/>
</dbReference>
<dbReference type="GeneID" id="2869319"/>
<dbReference type="RefSeq" id="XP_681173.1">
    <property type="nucleotide sequence ID" value="XM_676081.1"/>
</dbReference>
<proteinExistence type="predicted"/>
<feature type="domain" description="Methyltransferase" evidence="1">
    <location>
        <begin position="102"/>
        <end position="195"/>
    </location>
</feature>
<dbReference type="HOGENOM" id="CLU_855365_0_0_1"/>
<dbReference type="InterPro" id="IPR041698">
    <property type="entry name" value="Methyltransf_25"/>
</dbReference>
<dbReference type="Proteomes" id="UP000000560">
    <property type="component" value="Chromosome II"/>
</dbReference>
<gene>
    <name evidence="2" type="ORF">ANIA_07904</name>
</gene>
<dbReference type="EMBL" id="BN001302">
    <property type="protein sequence ID" value="CBF73495.1"/>
    <property type="molecule type" value="Genomic_DNA"/>
</dbReference>
<organism evidence="2 3">
    <name type="scientific">Emericella nidulans (strain FGSC A4 / ATCC 38163 / CBS 112.46 / NRRL 194 / M139)</name>
    <name type="common">Aspergillus nidulans</name>
    <dbReference type="NCBI Taxonomy" id="227321"/>
    <lineage>
        <taxon>Eukaryota</taxon>
        <taxon>Fungi</taxon>
        <taxon>Dikarya</taxon>
        <taxon>Ascomycota</taxon>
        <taxon>Pezizomycotina</taxon>
        <taxon>Eurotiomycetes</taxon>
        <taxon>Eurotiomycetidae</taxon>
        <taxon>Eurotiales</taxon>
        <taxon>Aspergillaceae</taxon>
        <taxon>Aspergillus</taxon>
        <taxon>Aspergillus subgen. Nidulantes</taxon>
    </lineage>
</organism>
<keyword evidence="3" id="KW-1185">Reference proteome</keyword>
<accession>C8V4K4</accession>
<dbReference type="InParanoid" id="Q5AUX6"/>
<dbReference type="OrthoDB" id="66144at2759"/>
<dbReference type="InterPro" id="IPR050508">
    <property type="entry name" value="Methyltransf_Superfamily"/>
</dbReference>
<dbReference type="InterPro" id="IPR029063">
    <property type="entry name" value="SAM-dependent_MTases_sf"/>
</dbReference>
<dbReference type="KEGG" id="ani:ANIA_07904"/>
<dbReference type="Gene3D" id="3.40.50.150">
    <property type="entry name" value="Vaccinia Virus protein VP39"/>
    <property type="match status" value="1"/>
</dbReference>
<dbReference type="eggNOG" id="KOG1541">
    <property type="taxonomic scope" value="Eukaryota"/>
</dbReference>
<dbReference type="SUPFAM" id="SSF53335">
    <property type="entry name" value="S-adenosyl-L-methionine-dependent methyltransferases"/>
    <property type="match status" value="1"/>
</dbReference>
<dbReference type="STRING" id="227321.Q5AUX6"/>
<protein>
    <recommendedName>
        <fullName evidence="1">Methyltransferase domain-containing protein</fullName>
    </recommendedName>
</protein>
<evidence type="ECO:0000313" key="3">
    <source>
        <dbReference type="Proteomes" id="UP000000560"/>
    </source>
</evidence>
<dbReference type="CDD" id="cd02440">
    <property type="entry name" value="AdoMet_MTases"/>
    <property type="match status" value="1"/>
</dbReference>
<dbReference type="PANTHER" id="PTHR42912">
    <property type="entry name" value="METHYLTRANSFERASE"/>
    <property type="match status" value="1"/>
</dbReference>
<sequence>MQYVNPPPYSSYRQPESVHLAPYPASSMPQEPTPAVSGIDFYLQRAFSLRGSSEAQSFYDEWAHAYDADINDVGYASPRRAVDAIIDNLPPSLISRPEKLQILDAGCGTGLVGDCLAQSSLSGEFDLNGVDLSEGMLEVARGKGNYQSLETADLNEGILSPDGRYDVVVCVGTLTKGHVGAGVLEEFARLTMKDGLVVATVHDGIWESGGFKDVIGKLKEKRVVKVVSLDSFGILEDESQGGRMVILKKIYTDQLMSVEVVWTAILDIPNPSVSASCVAGTSASVATSRMSICPVSVVGEGYRKHSVSGVLDGNSAIRPIQLAVC</sequence>
<reference evidence="3" key="2">
    <citation type="journal article" date="2009" name="Fungal Genet. Biol.">
        <title>The 2008 update of the Aspergillus nidulans genome annotation: a community effort.</title>
        <authorList>
            <person name="Wortman J.R."/>
            <person name="Gilsenan J.M."/>
            <person name="Joardar V."/>
            <person name="Deegan J."/>
            <person name="Clutterbuck J."/>
            <person name="Andersen M.R."/>
            <person name="Archer D."/>
            <person name="Bencina M."/>
            <person name="Braus G."/>
            <person name="Coutinho P."/>
            <person name="von Dohren H."/>
            <person name="Doonan J."/>
            <person name="Driessen A.J."/>
            <person name="Durek P."/>
            <person name="Espeso E."/>
            <person name="Fekete E."/>
            <person name="Flipphi M."/>
            <person name="Estrada C.G."/>
            <person name="Geysens S."/>
            <person name="Goldman G."/>
            <person name="de Groot P.W."/>
            <person name="Hansen K."/>
            <person name="Harris S.D."/>
            <person name="Heinekamp T."/>
            <person name="Helmstaedt K."/>
            <person name="Henrissat B."/>
            <person name="Hofmann G."/>
            <person name="Homan T."/>
            <person name="Horio T."/>
            <person name="Horiuchi H."/>
            <person name="James S."/>
            <person name="Jones M."/>
            <person name="Karaffa L."/>
            <person name="Karanyi Z."/>
            <person name="Kato M."/>
            <person name="Keller N."/>
            <person name="Kelly D.E."/>
            <person name="Kiel J.A."/>
            <person name="Kim J.M."/>
            <person name="van der Klei I.J."/>
            <person name="Klis F.M."/>
            <person name="Kovalchuk A."/>
            <person name="Krasevec N."/>
            <person name="Kubicek C.P."/>
            <person name="Liu B."/>
            <person name="Maccabe A."/>
            <person name="Meyer V."/>
            <person name="Mirabito P."/>
            <person name="Miskei M."/>
            <person name="Mos M."/>
            <person name="Mullins J."/>
            <person name="Nelson D.R."/>
            <person name="Nielsen J."/>
            <person name="Oakley B.R."/>
            <person name="Osmani S.A."/>
            <person name="Pakula T."/>
            <person name="Paszewski A."/>
            <person name="Paulsen I."/>
            <person name="Pilsyk S."/>
            <person name="Pocsi I."/>
            <person name="Punt P.J."/>
            <person name="Ram A.F."/>
            <person name="Ren Q."/>
            <person name="Robellet X."/>
            <person name="Robson G."/>
            <person name="Seiboth B."/>
            <person name="van Solingen P."/>
            <person name="Specht T."/>
            <person name="Sun J."/>
            <person name="Taheri-Talesh N."/>
            <person name="Takeshita N."/>
            <person name="Ussery D."/>
            <person name="vanKuyk P.A."/>
            <person name="Visser H."/>
            <person name="van de Vondervoort P.J."/>
            <person name="de Vries R.P."/>
            <person name="Walton J."/>
            <person name="Xiang X."/>
            <person name="Xiong Y."/>
            <person name="Zeng A.P."/>
            <person name="Brandt B.W."/>
            <person name="Cornell M.J."/>
            <person name="van den Hondel C.A."/>
            <person name="Visser J."/>
            <person name="Oliver S.G."/>
            <person name="Turner G."/>
        </authorList>
    </citation>
    <scope>GENOME REANNOTATION</scope>
    <source>
        <strain evidence="3">FGSC A4 / ATCC 38163 / CBS 112.46 / NRRL 194 / M139</strain>
    </source>
</reference>
<dbReference type="AlphaFoldDB" id="Q5AUX6"/>
<dbReference type="OMA" id="WESGGFK"/>
<evidence type="ECO:0000259" key="1">
    <source>
        <dbReference type="Pfam" id="PF13649"/>
    </source>
</evidence>
<evidence type="ECO:0000313" key="2">
    <source>
        <dbReference type="EMBL" id="CBF73495.1"/>
    </source>
</evidence>
<accession>Q5AUX6</accession>
<reference evidence="3" key="1">
    <citation type="journal article" date="2005" name="Nature">
        <title>Sequencing of Aspergillus nidulans and comparative analysis with A. fumigatus and A. oryzae.</title>
        <authorList>
            <person name="Galagan J.E."/>
            <person name="Calvo S.E."/>
            <person name="Cuomo C."/>
            <person name="Ma L.J."/>
            <person name="Wortman J.R."/>
            <person name="Batzoglou S."/>
            <person name="Lee S.I."/>
            <person name="Basturkmen M."/>
            <person name="Spevak C.C."/>
            <person name="Clutterbuck J."/>
            <person name="Kapitonov V."/>
            <person name="Jurka J."/>
            <person name="Scazzocchio C."/>
            <person name="Farman M."/>
            <person name="Butler J."/>
            <person name="Purcell S."/>
            <person name="Harris S."/>
            <person name="Braus G.H."/>
            <person name="Draht O."/>
            <person name="Busch S."/>
            <person name="D'Enfert C."/>
            <person name="Bouchier C."/>
            <person name="Goldman G.H."/>
            <person name="Bell-Pedersen D."/>
            <person name="Griffiths-Jones S."/>
            <person name="Doonan J.H."/>
            <person name="Yu J."/>
            <person name="Vienken K."/>
            <person name="Pain A."/>
            <person name="Freitag M."/>
            <person name="Selker E.U."/>
            <person name="Archer D.B."/>
            <person name="Penalva M.A."/>
            <person name="Oakley B.R."/>
            <person name="Momany M."/>
            <person name="Tanaka T."/>
            <person name="Kumagai T."/>
            <person name="Asai K."/>
            <person name="Machida M."/>
            <person name="Nierman W.C."/>
            <person name="Denning D.W."/>
            <person name="Caddick M."/>
            <person name="Hynes M."/>
            <person name="Paoletti M."/>
            <person name="Fischer R."/>
            <person name="Miller B."/>
            <person name="Dyer P."/>
            <person name="Sachs M.S."/>
            <person name="Osmani S.A."/>
            <person name="Birren B.W."/>
        </authorList>
    </citation>
    <scope>NUCLEOTIDE SEQUENCE [LARGE SCALE GENOMIC DNA]</scope>
    <source>
        <strain evidence="3">FGSC A4 / ATCC 38163 / CBS 112.46 / NRRL 194 / M139</strain>
    </source>
</reference>
<name>Q5AUX6_EMENI</name>